<reference evidence="2 3" key="1">
    <citation type="submission" date="2023-01" db="EMBL/GenBank/DDBJ databases">
        <authorList>
            <person name="Whitehead M."/>
        </authorList>
    </citation>
    <scope>NUCLEOTIDE SEQUENCE [LARGE SCALE GENOMIC DNA]</scope>
</reference>
<dbReference type="Proteomes" id="UP001160148">
    <property type="component" value="Unassembled WGS sequence"/>
</dbReference>
<evidence type="ECO:0000313" key="2">
    <source>
        <dbReference type="EMBL" id="CAI6359965.1"/>
    </source>
</evidence>
<dbReference type="PANTHER" id="PTHR37445">
    <property type="entry name" value="PROTEIN CBG24663"/>
    <property type="match status" value="1"/>
</dbReference>
<dbReference type="EMBL" id="CARXXK010000002">
    <property type="protein sequence ID" value="CAI6359965.1"/>
    <property type="molecule type" value="Genomic_DNA"/>
</dbReference>
<organism evidence="2 3">
    <name type="scientific">Macrosiphum euphorbiae</name>
    <name type="common">potato aphid</name>
    <dbReference type="NCBI Taxonomy" id="13131"/>
    <lineage>
        <taxon>Eukaryota</taxon>
        <taxon>Metazoa</taxon>
        <taxon>Ecdysozoa</taxon>
        <taxon>Arthropoda</taxon>
        <taxon>Hexapoda</taxon>
        <taxon>Insecta</taxon>
        <taxon>Pterygota</taxon>
        <taxon>Neoptera</taxon>
        <taxon>Paraneoptera</taxon>
        <taxon>Hemiptera</taxon>
        <taxon>Sternorrhyncha</taxon>
        <taxon>Aphidomorpha</taxon>
        <taxon>Aphidoidea</taxon>
        <taxon>Aphididae</taxon>
        <taxon>Macrosiphini</taxon>
        <taxon>Macrosiphum</taxon>
    </lineage>
</organism>
<dbReference type="AlphaFoldDB" id="A0AAV0WVJ9"/>
<protein>
    <submittedName>
        <fullName evidence="2">Uncharacterized protein</fullName>
    </submittedName>
</protein>
<keyword evidence="1" id="KW-0175">Coiled coil</keyword>
<keyword evidence="3" id="KW-1185">Reference proteome</keyword>
<evidence type="ECO:0000313" key="3">
    <source>
        <dbReference type="Proteomes" id="UP001160148"/>
    </source>
</evidence>
<accession>A0AAV0WVJ9</accession>
<evidence type="ECO:0000256" key="1">
    <source>
        <dbReference type="SAM" id="Coils"/>
    </source>
</evidence>
<gene>
    <name evidence="2" type="ORF">MEUPH1_LOCUS15318</name>
</gene>
<proteinExistence type="predicted"/>
<comment type="caution">
    <text evidence="2">The sequence shown here is derived from an EMBL/GenBank/DDBJ whole genome shotgun (WGS) entry which is preliminary data.</text>
</comment>
<dbReference type="Gene3D" id="1.20.5.190">
    <property type="match status" value="1"/>
</dbReference>
<dbReference type="PANTHER" id="PTHR37445:SF3">
    <property type="entry name" value="ZINC FINGER PHD-TYPE DOMAIN-CONTAINING PROTEIN"/>
    <property type="match status" value="1"/>
</dbReference>
<name>A0AAV0WVJ9_9HEMI</name>
<sequence>MEEKIDILIKAVNEIKTTQSKLVSSVNSLSEKFGSLNKKVNELSSQINSLSSDNASLKERVDIIETKTKSLSTNPHIPNINELISEMIDRQSRYKNILLFNLPESNLDSNSTNMDLITVKDILKYLNLESIPTSIFRLGKPPSTSTPIKPRPLKICFSDQKNVFDIFSTQNKLKSNSSWKDIRFSSDQTKKQQEHMSQLR</sequence>
<feature type="coiled-coil region" evidence="1">
    <location>
        <begin position="26"/>
        <end position="67"/>
    </location>
</feature>